<evidence type="ECO:0000256" key="2">
    <source>
        <dbReference type="SAM" id="SignalP"/>
    </source>
</evidence>
<feature type="domain" description="Peptidoglycan binding-like" evidence="3">
    <location>
        <begin position="367"/>
        <end position="420"/>
    </location>
</feature>
<gene>
    <name evidence="5" type="ORF">Ga0609869_000941</name>
</gene>
<dbReference type="InterPro" id="IPR023346">
    <property type="entry name" value="Lysozyme-like_dom_sf"/>
</dbReference>
<reference evidence="5 6" key="1">
    <citation type="submission" date="2024-06" db="EMBL/GenBank/DDBJ databases">
        <title>Genome of Rhodovulum iodosum, a marine photoferrotroph.</title>
        <authorList>
            <person name="Bianchini G."/>
            <person name="Nikeleit V."/>
            <person name="Kappler A."/>
            <person name="Bryce C."/>
            <person name="Sanchez-Baracaldo P."/>
        </authorList>
    </citation>
    <scope>NUCLEOTIDE SEQUENCE [LARGE SCALE GENOMIC DNA]</scope>
    <source>
        <strain evidence="5 6">UT/N1</strain>
    </source>
</reference>
<evidence type="ECO:0000259" key="3">
    <source>
        <dbReference type="Pfam" id="PF01471"/>
    </source>
</evidence>
<dbReference type="InterPro" id="IPR011970">
    <property type="entry name" value="MltB_2"/>
</dbReference>
<name>A0ABV3XT96_9RHOB</name>
<dbReference type="Pfam" id="PF13406">
    <property type="entry name" value="SLT_2"/>
    <property type="match status" value="1"/>
</dbReference>
<dbReference type="Gene3D" id="1.10.8.350">
    <property type="entry name" value="Bacterial muramidase"/>
    <property type="match status" value="1"/>
</dbReference>
<dbReference type="InterPro" id="IPR002477">
    <property type="entry name" value="Peptidoglycan-bd-like"/>
</dbReference>
<evidence type="ECO:0000256" key="1">
    <source>
        <dbReference type="SAM" id="MobiDB-lite"/>
    </source>
</evidence>
<dbReference type="InterPro" id="IPR036366">
    <property type="entry name" value="PGBDSf"/>
</dbReference>
<dbReference type="EMBL" id="JBEHHI010000001">
    <property type="protein sequence ID" value="MEX5727588.1"/>
    <property type="molecule type" value="Genomic_DNA"/>
</dbReference>
<feature type="signal peptide" evidence="2">
    <location>
        <begin position="1"/>
        <end position="23"/>
    </location>
</feature>
<accession>A0ABV3XT96</accession>
<dbReference type="InterPro" id="IPR031304">
    <property type="entry name" value="SLT_2"/>
</dbReference>
<evidence type="ECO:0000259" key="4">
    <source>
        <dbReference type="Pfam" id="PF13406"/>
    </source>
</evidence>
<feature type="chain" id="PRO_5045571761" evidence="2">
    <location>
        <begin position="24"/>
        <end position="421"/>
    </location>
</feature>
<feature type="domain" description="Transglycosylase SLT" evidence="4">
    <location>
        <begin position="53"/>
        <end position="344"/>
    </location>
</feature>
<protein>
    <submittedName>
        <fullName evidence="5">Membrane-bound lytic murein transglycosylase B</fullName>
    </submittedName>
</protein>
<dbReference type="Pfam" id="PF01471">
    <property type="entry name" value="PG_binding_1"/>
    <property type="match status" value="1"/>
</dbReference>
<dbReference type="PANTHER" id="PTHR30163:SF8">
    <property type="entry name" value="LYTIC MUREIN TRANSGLYCOSYLASE"/>
    <property type="match status" value="1"/>
</dbReference>
<evidence type="ECO:0000313" key="5">
    <source>
        <dbReference type="EMBL" id="MEX5727588.1"/>
    </source>
</evidence>
<dbReference type="InterPro" id="IPR036365">
    <property type="entry name" value="PGBD-like_sf"/>
</dbReference>
<sequence>MTVIRLATGAAVALVMAVSAALANTPASPRPEPRPAAQEPLVTTQISTANRGFQRWIEGFRGRAQAQGISPRVLDTAFEGVRYNTDVIQKDRNQSEFTKTIWDYLDSAASETRIENGKAALVQHRQVLEQIEARYGVDKEVVVAVWGLESAYGAYRGTTPIVEALATLAYDGRRGRFFEAQLIAALKILQSGDTRPRNMTGSWAGAMGHTQFIPTSFLAYAVDFTGDGRRDIWADDPADALASTAAYLARFGWRKGQPWGVEVQLPRGFDHRLASRSTLRMPSDWAAMGVRDMAGRVVPDHGRASILLPAGARGAAFMIFDNFAVIERYNTADAYVIGVGHLSDRIKGGPPIQAEWPRGDRALRFVERKELQERLTRAGFSTQGIDGKIGPNTIAAVRAYQSAVGIVPDGYASLDLLKRLR</sequence>
<dbReference type="SUPFAM" id="SSF53955">
    <property type="entry name" value="Lysozyme-like"/>
    <property type="match status" value="1"/>
</dbReference>
<dbReference type="Proteomes" id="UP001560019">
    <property type="component" value="Unassembled WGS sequence"/>
</dbReference>
<keyword evidence="6" id="KW-1185">Reference proteome</keyword>
<dbReference type="CDD" id="cd13399">
    <property type="entry name" value="Slt35-like"/>
    <property type="match status" value="1"/>
</dbReference>
<feature type="region of interest" description="Disordered" evidence="1">
    <location>
        <begin position="24"/>
        <end position="43"/>
    </location>
</feature>
<dbReference type="Gene3D" id="1.10.530.10">
    <property type="match status" value="1"/>
</dbReference>
<dbReference type="InterPro" id="IPR043426">
    <property type="entry name" value="MltB-like"/>
</dbReference>
<proteinExistence type="predicted"/>
<dbReference type="Gene3D" id="1.10.101.10">
    <property type="entry name" value="PGBD-like superfamily/PGBD"/>
    <property type="match status" value="1"/>
</dbReference>
<dbReference type="NCBIfam" id="TIGR02283">
    <property type="entry name" value="MltB_2"/>
    <property type="match status" value="1"/>
</dbReference>
<keyword evidence="2" id="KW-0732">Signal</keyword>
<organism evidence="5 6">
    <name type="scientific">Rhodovulum iodosum</name>
    <dbReference type="NCBI Taxonomy" id="68291"/>
    <lineage>
        <taxon>Bacteria</taxon>
        <taxon>Pseudomonadati</taxon>
        <taxon>Pseudomonadota</taxon>
        <taxon>Alphaproteobacteria</taxon>
        <taxon>Rhodobacterales</taxon>
        <taxon>Paracoccaceae</taxon>
        <taxon>Rhodovulum</taxon>
    </lineage>
</organism>
<dbReference type="SUPFAM" id="SSF47090">
    <property type="entry name" value="PGBD-like"/>
    <property type="match status" value="1"/>
</dbReference>
<dbReference type="PANTHER" id="PTHR30163">
    <property type="entry name" value="MEMBRANE-BOUND LYTIC MUREIN TRANSGLYCOSYLASE B"/>
    <property type="match status" value="1"/>
</dbReference>
<evidence type="ECO:0000313" key="6">
    <source>
        <dbReference type="Proteomes" id="UP001560019"/>
    </source>
</evidence>
<comment type="caution">
    <text evidence="5">The sequence shown here is derived from an EMBL/GenBank/DDBJ whole genome shotgun (WGS) entry which is preliminary data.</text>
</comment>